<dbReference type="InterPro" id="IPR049516">
    <property type="entry name" value="FAD-depend_C"/>
</dbReference>
<dbReference type="InterPro" id="IPR028348">
    <property type="entry name" value="FAD-binding_protein"/>
</dbReference>
<dbReference type="RefSeq" id="WP_277271758.1">
    <property type="nucleotide sequence ID" value="NZ_DYXE01000036.1"/>
</dbReference>
<evidence type="ECO:0000259" key="1">
    <source>
        <dbReference type="Pfam" id="PF21688"/>
    </source>
</evidence>
<dbReference type="PANTHER" id="PTHR42842">
    <property type="entry name" value="FAD/NAD(P)-BINDING OXIDOREDUCTASE"/>
    <property type="match status" value="1"/>
</dbReference>
<reference evidence="2" key="1">
    <citation type="journal article" date="2021" name="PeerJ">
        <title>Extensive microbial diversity within the chicken gut microbiome revealed by metagenomics and culture.</title>
        <authorList>
            <person name="Gilroy R."/>
            <person name="Ravi A."/>
            <person name="Getino M."/>
            <person name="Pursley I."/>
            <person name="Horton D.L."/>
            <person name="Alikhan N.F."/>
            <person name="Baker D."/>
            <person name="Gharbi K."/>
            <person name="Hall N."/>
            <person name="Watson M."/>
            <person name="Adriaenssens E.M."/>
            <person name="Foster-Nyarko E."/>
            <person name="Jarju S."/>
            <person name="Secka A."/>
            <person name="Antonio M."/>
            <person name="Oren A."/>
            <person name="Chaudhuri R.R."/>
            <person name="La Ragione R."/>
            <person name="Hildebrand F."/>
            <person name="Pallen M.J."/>
        </authorList>
    </citation>
    <scope>NUCLEOTIDE SEQUENCE</scope>
    <source>
        <strain evidence="2">USAMLcec4-12693</strain>
    </source>
</reference>
<dbReference type="AlphaFoldDB" id="A0A9D3AIG9"/>
<dbReference type="PIRSF" id="PIRSF038984">
    <property type="entry name" value="FAD_binding_protein"/>
    <property type="match status" value="1"/>
</dbReference>
<name>A0A9D3AIG9_9FIRM</name>
<dbReference type="PANTHER" id="PTHR42842:SF3">
    <property type="entry name" value="FAD_NAD(P)-BINDING OXIDOREDUCTASE FAMILY PROTEIN"/>
    <property type="match status" value="1"/>
</dbReference>
<proteinExistence type="predicted"/>
<evidence type="ECO:0000313" key="2">
    <source>
        <dbReference type="EMBL" id="HJH49354.1"/>
    </source>
</evidence>
<dbReference type="SUPFAM" id="SSF51905">
    <property type="entry name" value="FAD/NAD(P)-binding domain"/>
    <property type="match status" value="1"/>
</dbReference>
<evidence type="ECO:0000313" key="3">
    <source>
        <dbReference type="Proteomes" id="UP000813420"/>
    </source>
</evidence>
<dbReference type="Gene3D" id="3.50.50.60">
    <property type="entry name" value="FAD/NAD(P)-binding domain"/>
    <property type="match status" value="2"/>
</dbReference>
<dbReference type="Proteomes" id="UP000813420">
    <property type="component" value="Unassembled WGS sequence"/>
</dbReference>
<comment type="caution">
    <text evidence="2">The sequence shown here is derived from an EMBL/GenBank/DDBJ whole genome shotgun (WGS) entry which is preliminary data.</text>
</comment>
<accession>A0A9D3AIG9</accession>
<gene>
    <name evidence="2" type="ORF">K8V39_03730</name>
</gene>
<feature type="domain" description="FAD-dependent protein C-terminal" evidence="1">
    <location>
        <begin position="290"/>
        <end position="483"/>
    </location>
</feature>
<dbReference type="InterPro" id="IPR036188">
    <property type="entry name" value="FAD/NAD-bd_sf"/>
</dbReference>
<dbReference type="Gene3D" id="3.30.70.2700">
    <property type="match status" value="1"/>
</dbReference>
<dbReference type="Pfam" id="PF21688">
    <property type="entry name" value="FAD-depend_C"/>
    <property type="match status" value="1"/>
</dbReference>
<protein>
    <submittedName>
        <fullName evidence="2">FAD-dependent oxidoreductase</fullName>
    </submittedName>
</protein>
<organism evidence="2 3">
    <name type="scientific">Merdimonas faecis</name>
    <dbReference type="NCBI Taxonomy" id="1653435"/>
    <lineage>
        <taxon>Bacteria</taxon>
        <taxon>Bacillati</taxon>
        <taxon>Bacillota</taxon>
        <taxon>Clostridia</taxon>
        <taxon>Lachnospirales</taxon>
        <taxon>Lachnospiraceae</taxon>
        <taxon>Merdimonas</taxon>
    </lineage>
</organism>
<reference evidence="2" key="2">
    <citation type="submission" date="2021-09" db="EMBL/GenBank/DDBJ databases">
        <authorList>
            <person name="Gilroy R."/>
        </authorList>
    </citation>
    <scope>NUCLEOTIDE SEQUENCE</scope>
    <source>
        <strain evidence="2">USAMLcec4-12693</strain>
    </source>
</reference>
<dbReference type="EMBL" id="DYXE01000036">
    <property type="protein sequence ID" value="HJH49354.1"/>
    <property type="molecule type" value="Genomic_DNA"/>
</dbReference>
<sequence length="535" mass="58193">MVRVQQLKLPIHHTEADLAARLIKKLGIKEDALLSYVIRKQSVDARKKPELFYVYTIDAIVKREKSLKGKRGRKDLLFLDPERPYQIHVSGSSRLSERPVVIGTGPAGLFCGLELAKLGYQPLLLERGASVEERLEDVDRFWETGILNPSSNVQFGEGGAGTFSDGKLNTMVHDSAGRGRYVLETFVKFGAPKEILYQNKPHIGTDVLVEVVKNMRRQILAYGGEIRFHSQVTDLKLSSSQELLGLVVTDPRTGKSEEITARIAVLAVGHSARDTFSMLMEQGVPMHAKAFATGVRIEHPQSMVNLSQYGKESVEGLGAAAYKLTANLPSGRGVYTFCMCPGGYVVNASSEEGRIAVNGMSYHARDGKNANSAVVVTVDPADFGSDSPLAGMEFQRRLEEAAFKAGRGKIPVQLYEDFCKNQPSAGPGAVTPMIKGAYAWSNVRSIFPEEIGDALEMGIREFDKKLKGYARGDAVLSGVESRTSSPVRIPRDETFQSSVRGLYPCGEGAGYAGGITSAAMDGLKVAEAIAGNYFF</sequence>